<dbReference type="HOGENOM" id="CLU_050382_0_0_6"/>
<dbReference type="Proteomes" id="UP000003789">
    <property type="component" value="Unassembled WGS sequence"/>
</dbReference>
<comment type="similarity">
    <text evidence="2">Belongs to the porin LamB (TC 1.B.3) family.</text>
</comment>
<accession>Q1ZAZ0</accession>
<dbReference type="GO" id="GO:0015774">
    <property type="term" value="P:polysaccharide transport"/>
    <property type="evidence" value="ECO:0007669"/>
    <property type="project" value="TreeGrafter"/>
</dbReference>
<dbReference type="EMBL" id="AAPH01000001">
    <property type="protein sequence ID" value="EAS45352.1"/>
    <property type="molecule type" value="Genomic_DNA"/>
</dbReference>
<sequence length="450" mass="49029">MKRLPIAMAVAAILSPMSVMAELSTTAPSQVPNQNPATLSGDFVDVDSKGKLEQEPVSILPTVTEAVDNSLTFSGYARMGAGFTDTDPGSELYEGSIQNGQNIIRTAGSQYQATGRLGNEGHGLEFGLNKRFDHVKGHWDVFIMVDDNYGSGSNWNDGDDKLKIAQAFAGGNGVFTAQPDAYVWAGKRFNGREHVDLNDYFWFMNDGNGGGVDDLDFGFAKFDFSVVAGDNGNNGRYALTTKLHSITITENASVRFLANYGFGSANEVENDDGLLEDVKDSYQLGAIYHQSFANGWSEFGARYNDGARNQLLGGNGKDGDGMALTAQGEFELSSAWELAYALIYEKNGMEDEDQTWSQAVVRPGYRWNDYLSTWLDVAYDQVEFDGKGTNSSWKATVSQNFGLGSFLGSRPQVRVFATYGELDTEYVGDSGAKQGKDSATTIGIMFDAWW</sequence>
<keyword evidence="10" id="KW-0732">Signal</keyword>
<dbReference type="PANTHER" id="PTHR38762">
    <property type="entry name" value="CRYPTIC OUTER MEMBRANE PORIN BGLH-RELATED"/>
    <property type="match status" value="1"/>
</dbReference>
<dbReference type="InterPro" id="IPR050286">
    <property type="entry name" value="G_neg_Bact_CarbUptk_Porin"/>
</dbReference>
<comment type="caution">
    <text evidence="11">The sequence shown here is derived from an EMBL/GenBank/DDBJ whole genome shotgun (WGS) entry which is preliminary data.</text>
</comment>
<dbReference type="OrthoDB" id="106611at2"/>
<keyword evidence="9" id="KW-0998">Cell outer membrane</keyword>
<dbReference type="Gene3D" id="2.40.170.10">
    <property type="entry name" value="Porin, LamB type"/>
    <property type="match status" value="1"/>
</dbReference>
<evidence type="ECO:0000256" key="8">
    <source>
        <dbReference type="ARBA" id="ARBA00023136"/>
    </source>
</evidence>
<evidence type="ECO:0000256" key="2">
    <source>
        <dbReference type="ARBA" id="ARBA00007055"/>
    </source>
</evidence>
<gene>
    <name evidence="11" type="ORF">P3TCK_03226</name>
</gene>
<keyword evidence="4" id="KW-1134">Transmembrane beta strand</keyword>
<evidence type="ECO:0000256" key="5">
    <source>
        <dbReference type="ARBA" id="ARBA00022692"/>
    </source>
</evidence>
<dbReference type="Pfam" id="PF02264">
    <property type="entry name" value="LamB"/>
    <property type="match status" value="1"/>
</dbReference>
<dbReference type="GO" id="GO:0006811">
    <property type="term" value="P:monoatomic ion transport"/>
    <property type="evidence" value="ECO:0007669"/>
    <property type="project" value="UniProtKB-KW"/>
</dbReference>
<evidence type="ECO:0000256" key="1">
    <source>
        <dbReference type="ARBA" id="ARBA00004571"/>
    </source>
</evidence>
<keyword evidence="6" id="KW-0406">Ion transport</keyword>
<dbReference type="AlphaFoldDB" id="Q1ZAZ0"/>
<evidence type="ECO:0000313" key="12">
    <source>
        <dbReference type="Proteomes" id="UP000003789"/>
    </source>
</evidence>
<evidence type="ECO:0000313" key="11">
    <source>
        <dbReference type="EMBL" id="EAS45352.1"/>
    </source>
</evidence>
<proteinExistence type="inferred from homology"/>
<dbReference type="PANTHER" id="PTHR38762:SF1">
    <property type="entry name" value="CRYPTIC OUTER MEMBRANE PORIN BGLH-RELATED"/>
    <property type="match status" value="1"/>
</dbReference>
<evidence type="ECO:0000256" key="7">
    <source>
        <dbReference type="ARBA" id="ARBA00023114"/>
    </source>
</evidence>
<dbReference type="GO" id="GO:0015288">
    <property type="term" value="F:porin activity"/>
    <property type="evidence" value="ECO:0007669"/>
    <property type="project" value="UniProtKB-KW"/>
</dbReference>
<dbReference type="GO" id="GO:0009279">
    <property type="term" value="C:cell outer membrane"/>
    <property type="evidence" value="ECO:0007669"/>
    <property type="project" value="UniProtKB-SubCell"/>
</dbReference>
<dbReference type="GO" id="GO:0015144">
    <property type="term" value="F:carbohydrate transmembrane transporter activity"/>
    <property type="evidence" value="ECO:0007669"/>
    <property type="project" value="TreeGrafter"/>
</dbReference>
<evidence type="ECO:0000256" key="4">
    <source>
        <dbReference type="ARBA" id="ARBA00022452"/>
    </source>
</evidence>
<dbReference type="InterPro" id="IPR003192">
    <property type="entry name" value="Porin_LamB"/>
</dbReference>
<feature type="signal peptide" evidence="10">
    <location>
        <begin position="1"/>
        <end position="21"/>
    </location>
</feature>
<keyword evidence="7" id="KW-0626">Porin</keyword>
<keyword evidence="8" id="KW-0472">Membrane</keyword>
<organism evidence="11 12">
    <name type="scientific">Photobacterium profundum 3TCK</name>
    <dbReference type="NCBI Taxonomy" id="314280"/>
    <lineage>
        <taxon>Bacteria</taxon>
        <taxon>Pseudomonadati</taxon>
        <taxon>Pseudomonadota</taxon>
        <taxon>Gammaproteobacteria</taxon>
        <taxon>Vibrionales</taxon>
        <taxon>Vibrionaceae</taxon>
        <taxon>Photobacterium</taxon>
    </lineage>
</organism>
<keyword evidence="3" id="KW-0813">Transport</keyword>
<evidence type="ECO:0000256" key="3">
    <source>
        <dbReference type="ARBA" id="ARBA00022448"/>
    </source>
</evidence>
<keyword evidence="5" id="KW-0812">Transmembrane</keyword>
<protein>
    <submittedName>
        <fullName evidence="11">Hypothetical maltoporin</fullName>
    </submittedName>
</protein>
<comment type="subcellular location">
    <subcellularLocation>
        <location evidence="1">Cell outer membrane</location>
        <topology evidence="1">Multi-pass membrane protein</topology>
    </subcellularLocation>
</comment>
<feature type="chain" id="PRO_5004198379" evidence="10">
    <location>
        <begin position="22"/>
        <end position="450"/>
    </location>
</feature>
<evidence type="ECO:0000256" key="10">
    <source>
        <dbReference type="SAM" id="SignalP"/>
    </source>
</evidence>
<reference evidence="11 12" key="1">
    <citation type="submission" date="2006-03" db="EMBL/GenBank/DDBJ databases">
        <authorList>
            <person name="Bartlett D.H."/>
            <person name="Valle G."/>
            <person name="Lauro F.M."/>
            <person name="Vezzi A."/>
            <person name="Simonato F."/>
            <person name="Eloe E."/>
            <person name="Vitulo N."/>
            <person name="Stratton T.K."/>
            <person name="D'angelo M."/>
            <person name="Ferriera S."/>
            <person name="Johnson J."/>
            <person name="Kravitz S."/>
            <person name="Beeson K."/>
            <person name="Sutton G."/>
            <person name="Rogers Y."/>
            <person name="Friedman R."/>
            <person name="Frazier M."/>
            <person name="Venter J.C."/>
        </authorList>
    </citation>
    <scope>NUCLEOTIDE SEQUENCE [LARGE SCALE GENOMIC DNA]</scope>
    <source>
        <strain evidence="11 12">3TCK</strain>
    </source>
</reference>
<evidence type="ECO:0000256" key="9">
    <source>
        <dbReference type="ARBA" id="ARBA00023237"/>
    </source>
</evidence>
<dbReference type="InterPro" id="IPR036998">
    <property type="entry name" value="Porin_LamB_sf"/>
</dbReference>
<dbReference type="GO" id="GO:0046930">
    <property type="term" value="C:pore complex"/>
    <property type="evidence" value="ECO:0007669"/>
    <property type="project" value="UniProtKB-KW"/>
</dbReference>
<name>Q1ZAZ0_9GAMM</name>
<dbReference type="RefSeq" id="WP_006228655.1">
    <property type="nucleotide sequence ID" value="NZ_CH724134.1"/>
</dbReference>
<evidence type="ECO:0000256" key="6">
    <source>
        <dbReference type="ARBA" id="ARBA00023065"/>
    </source>
</evidence>
<dbReference type="SUPFAM" id="SSF56935">
    <property type="entry name" value="Porins"/>
    <property type="match status" value="1"/>
</dbReference>